<evidence type="ECO:0000256" key="2">
    <source>
        <dbReference type="SAM" id="Phobius"/>
    </source>
</evidence>
<proteinExistence type="predicted"/>
<evidence type="ECO:0000313" key="4">
    <source>
        <dbReference type="Proteomes" id="UP000054564"/>
    </source>
</evidence>
<feature type="region of interest" description="Disordered" evidence="1">
    <location>
        <begin position="73"/>
        <end position="122"/>
    </location>
</feature>
<evidence type="ECO:0000313" key="3">
    <source>
        <dbReference type="EMBL" id="KNE94715.1"/>
    </source>
</evidence>
<accession>A0A0L0V5Y4</accession>
<gene>
    <name evidence="3" type="ORF">PSTG_11903</name>
</gene>
<feature type="transmembrane region" description="Helical" evidence="2">
    <location>
        <begin position="205"/>
        <end position="227"/>
    </location>
</feature>
<reference evidence="4" key="1">
    <citation type="submission" date="2014-03" db="EMBL/GenBank/DDBJ databases">
        <title>The Genome Sequence of Puccinia striiformis f. sp. tritici PST-78.</title>
        <authorList>
            <consortium name="The Broad Institute Genome Sequencing Platform"/>
            <person name="Cuomo C."/>
            <person name="Hulbert S."/>
            <person name="Chen X."/>
            <person name="Walker B."/>
            <person name="Young S.K."/>
            <person name="Zeng Q."/>
            <person name="Gargeya S."/>
            <person name="Fitzgerald M."/>
            <person name="Haas B."/>
            <person name="Abouelleil A."/>
            <person name="Alvarado L."/>
            <person name="Arachchi H.M."/>
            <person name="Berlin A.M."/>
            <person name="Chapman S.B."/>
            <person name="Goldberg J."/>
            <person name="Griggs A."/>
            <person name="Gujja S."/>
            <person name="Hansen M."/>
            <person name="Howarth C."/>
            <person name="Imamovic A."/>
            <person name="Larimer J."/>
            <person name="McCowan C."/>
            <person name="Montmayeur A."/>
            <person name="Murphy C."/>
            <person name="Neiman D."/>
            <person name="Pearson M."/>
            <person name="Priest M."/>
            <person name="Roberts A."/>
            <person name="Saif S."/>
            <person name="Shea T."/>
            <person name="Sisk P."/>
            <person name="Sykes S."/>
            <person name="Wortman J."/>
            <person name="Nusbaum C."/>
            <person name="Birren B."/>
        </authorList>
    </citation>
    <scope>NUCLEOTIDE SEQUENCE [LARGE SCALE GENOMIC DNA]</scope>
    <source>
        <strain evidence="4">race PST-78</strain>
    </source>
</reference>
<dbReference type="Proteomes" id="UP000054564">
    <property type="component" value="Unassembled WGS sequence"/>
</dbReference>
<dbReference type="AlphaFoldDB" id="A0A0L0V5Y4"/>
<evidence type="ECO:0000256" key="1">
    <source>
        <dbReference type="SAM" id="MobiDB-lite"/>
    </source>
</evidence>
<protein>
    <submittedName>
        <fullName evidence="3">Uncharacterized protein</fullName>
    </submittedName>
</protein>
<comment type="caution">
    <text evidence="3">The sequence shown here is derived from an EMBL/GenBank/DDBJ whole genome shotgun (WGS) entry which is preliminary data.</text>
</comment>
<keyword evidence="4" id="KW-1185">Reference proteome</keyword>
<name>A0A0L0V5Y4_9BASI</name>
<feature type="compositionally biased region" description="Polar residues" evidence="1">
    <location>
        <begin position="106"/>
        <end position="122"/>
    </location>
</feature>
<feature type="compositionally biased region" description="Basic and acidic residues" evidence="1">
    <location>
        <begin position="93"/>
        <end position="105"/>
    </location>
</feature>
<organism evidence="3 4">
    <name type="scientific">Puccinia striiformis f. sp. tritici PST-78</name>
    <dbReference type="NCBI Taxonomy" id="1165861"/>
    <lineage>
        <taxon>Eukaryota</taxon>
        <taxon>Fungi</taxon>
        <taxon>Dikarya</taxon>
        <taxon>Basidiomycota</taxon>
        <taxon>Pucciniomycotina</taxon>
        <taxon>Pucciniomycetes</taxon>
        <taxon>Pucciniales</taxon>
        <taxon>Pucciniaceae</taxon>
        <taxon>Puccinia</taxon>
    </lineage>
</organism>
<keyword evidence="2" id="KW-0812">Transmembrane</keyword>
<keyword evidence="2" id="KW-0472">Membrane</keyword>
<dbReference type="EMBL" id="AJIL01000110">
    <property type="protein sequence ID" value="KNE94715.1"/>
    <property type="molecule type" value="Genomic_DNA"/>
</dbReference>
<sequence>MNVGRFSAMEPSEESHRLAGIKLRDVSAPELQGQGLPSLPSDFAVDQTVPEKSIQEGQLLDKEAMYESLEQRRCWRSPEEGSLEAGSCSLSHESIRQRKPADHSDSGMSPCSTSGKSDVGQSAKGSTLLPMRIFPCGHVSRQVRLENGFDASKTCPVCPTHRPQQPPPIINPRQIARLGEIQPAERAAFRRNVQRRPYAISEGRFMALLFLGTIITYLIFIEIMLYMY</sequence>
<keyword evidence="2" id="KW-1133">Transmembrane helix</keyword>